<comment type="caution">
    <text evidence="2">The sequence shown here is derived from an EMBL/GenBank/DDBJ whole genome shotgun (WGS) entry which is preliminary data.</text>
</comment>
<protein>
    <submittedName>
        <fullName evidence="2">Uncharacterized protein</fullName>
    </submittedName>
</protein>
<evidence type="ECO:0000313" key="2">
    <source>
        <dbReference type="EMBL" id="KAF9678623.1"/>
    </source>
</evidence>
<dbReference type="AlphaFoldDB" id="A0A835N298"/>
<feature type="region of interest" description="Disordered" evidence="1">
    <location>
        <begin position="15"/>
        <end position="37"/>
    </location>
</feature>
<name>A0A835N298_9ROSI</name>
<organism evidence="2 3">
    <name type="scientific">Salix dunnii</name>
    <dbReference type="NCBI Taxonomy" id="1413687"/>
    <lineage>
        <taxon>Eukaryota</taxon>
        <taxon>Viridiplantae</taxon>
        <taxon>Streptophyta</taxon>
        <taxon>Embryophyta</taxon>
        <taxon>Tracheophyta</taxon>
        <taxon>Spermatophyta</taxon>
        <taxon>Magnoliopsida</taxon>
        <taxon>eudicotyledons</taxon>
        <taxon>Gunneridae</taxon>
        <taxon>Pentapetalae</taxon>
        <taxon>rosids</taxon>
        <taxon>fabids</taxon>
        <taxon>Malpighiales</taxon>
        <taxon>Salicaceae</taxon>
        <taxon>Saliceae</taxon>
        <taxon>Salix</taxon>
    </lineage>
</organism>
<keyword evidence="3" id="KW-1185">Reference proteome</keyword>
<accession>A0A835N298</accession>
<dbReference type="Proteomes" id="UP000657918">
    <property type="component" value="Unassembled WGS sequence"/>
</dbReference>
<evidence type="ECO:0000256" key="1">
    <source>
        <dbReference type="SAM" id="MobiDB-lite"/>
    </source>
</evidence>
<sequence>MAFAESFSQGLECVSGLVDDGEPELEEGGDAAEWSDDVPRASMGDLFARVGVERLFIKKEKMAGTNGKGESE</sequence>
<proteinExistence type="predicted"/>
<feature type="compositionally biased region" description="Acidic residues" evidence="1">
    <location>
        <begin position="19"/>
        <end position="36"/>
    </location>
</feature>
<gene>
    <name evidence="2" type="ORF">SADUNF_Sadunf07G0053700</name>
</gene>
<evidence type="ECO:0000313" key="3">
    <source>
        <dbReference type="Proteomes" id="UP000657918"/>
    </source>
</evidence>
<dbReference type="EMBL" id="JADGMS010000007">
    <property type="protein sequence ID" value="KAF9678623.1"/>
    <property type="molecule type" value="Genomic_DNA"/>
</dbReference>
<reference evidence="2 3" key="1">
    <citation type="submission" date="2020-10" db="EMBL/GenBank/DDBJ databases">
        <title>Plant Genome Project.</title>
        <authorList>
            <person name="Zhang R.-G."/>
        </authorList>
    </citation>
    <scope>NUCLEOTIDE SEQUENCE [LARGE SCALE GENOMIC DNA]</scope>
    <source>
        <strain evidence="2">FAFU-HL-1</strain>
        <tissue evidence="2">Leaf</tissue>
    </source>
</reference>